<organism evidence="6 7">
    <name type="scientific">Hyalella azteca</name>
    <name type="common">Amphipod</name>
    <dbReference type="NCBI Taxonomy" id="294128"/>
    <lineage>
        <taxon>Eukaryota</taxon>
        <taxon>Metazoa</taxon>
        <taxon>Ecdysozoa</taxon>
        <taxon>Arthropoda</taxon>
        <taxon>Crustacea</taxon>
        <taxon>Multicrustacea</taxon>
        <taxon>Malacostraca</taxon>
        <taxon>Eumalacostraca</taxon>
        <taxon>Peracarida</taxon>
        <taxon>Amphipoda</taxon>
        <taxon>Senticaudata</taxon>
        <taxon>Talitrida</taxon>
        <taxon>Talitroidea</taxon>
        <taxon>Hyalellidae</taxon>
        <taxon>Hyalella</taxon>
    </lineage>
</organism>
<dbReference type="OrthoDB" id="565904at2759"/>
<dbReference type="OMA" id="LAWQCED"/>
<evidence type="ECO:0000256" key="2">
    <source>
        <dbReference type="ARBA" id="ARBA00023157"/>
    </source>
</evidence>
<evidence type="ECO:0000313" key="7">
    <source>
        <dbReference type="RefSeq" id="XP_018027613.1"/>
    </source>
</evidence>
<dbReference type="PANTHER" id="PTHR10612:SF34">
    <property type="entry name" value="APOLIPOPROTEIN D"/>
    <property type="match status" value="1"/>
</dbReference>
<evidence type="ECO:0000313" key="6">
    <source>
        <dbReference type="Proteomes" id="UP000694843"/>
    </source>
</evidence>
<proteinExistence type="inferred from homology"/>
<dbReference type="PROSITE" id="PS51257">
    <property type="entry name" value="PROKAR_LIPOPROTEIN"/>
    <property type="match status" value="1"/>
</dbReference>
<dbReference type="InterPro" id="IPR003057">
    <property type="entry name" value="Invtbrt_color"/>
</dbReference>
<feature type="domain" description="Lipocalin/cytosolic fatty-acid binding" evidence="5">
    <location>
        <begin position="47"/>
        <end position="186"/>
    </location>
</feature>
<dbReference type="InterPro" id="IPR000566">
    <property type="entry name" value="Lipocln_cytosolic_FA-bd_dom"/>
</dbReference>
<protein>
    <submittedName>
        <fullName evidence="7">Apolipoprotein D</fullName>
    </submittedName>
</protein>
<evidence type="ECO:0000259" key="5">
    <source>
        <dbReference type="Pfam" id="PF00061"/>
    </source>
</evidence>
<dbReference type="Gene3D" id="2.40.128.20">
    <property type="match status" value="1"/>
</dbReference>
<accession>A0A8B7PN43</accession>
<keyword evidence="2" id="KW-1015">Disulfide bond</keyword>
<dbReference type="InterPro" id="IPR012674">
    <property type="entry name" value="Calycin"/>
</dbReference>
<comment type="similarity">
    <text evidence="1 3 4">Belongs to the calycin superfamily. Lipocalin family.</text>
</comment>
<dbReference type="PANTHER" id="PTHR10612">
    <property type="entry name" value="APOLIPOPROTEIN D"/>
    <property type="match status" value="1"/>
</dbReference>
<dbReference type="GO" id="GO:0006629">
    <property type="term" value="P:lipid metabolic process"/>
    <property type="evidence" value="ECO:0007669"/>
    <property type="project" value="TreeGrafter"/>
</dbReference>
<evidence type="ECO:0000256" key="3">
    <source>
        <dbReference type="PIRNR" id="PIRNR036893"/>
    </source>
</evidence>
<dbReference type="AlphaFoldDB" id="A0A8B7PN43"/>
<dbReference type="SUPFAM" id="SSF50814">
    <property type="entry name" value="Lipocalins"/>
    <property type="match status" value="1"/>
</dbReference>
<dbReference type="InterPro" id="IPR022271">
    <property type="entry name" value="Lipocalin_ApoD"/>
</dbReference>
<reference evidence="7" key="1">
    <citation type="submission" date="2025-08" db="UniProtKB">
        <authorList>
            <consortium name="RefSeq"/>
        </authorList>
    </citation>
    <scope>IDENTIFICATION</scope>
    <source>
        <tissue evidence="7">Whole organism</tissue>
    </source>
</reference>
<sequence>MVMPAPKTSLALLLALLVAQGASQVLFGGACPPLKPMTYFEPNQFLGRWFEIARFFVSYEGLAGSCWVENYYFAPKRGHFTVLEWKDHLTGRIRNIENGIVHDNKQQGLIRYELQRPNLPFLRGHYLILATDYRRYALAWQCEDLPLGVAHTEILWFLSKDQFPDPTVTQKVLELTKKFGLNPSHFEFQNRKGCPH</sequence>
<dbReference type="GeneID" id="108682875"/>
<feature type="signal peptide" evidence="3">
    <location>
        <begin position="1"/>
        <end position="23"/>
    </location>
</feature>
<gene>
    <name evidence="7" type="primary">LOC108682875</name>
</gene>
<feature type="chain" id="PRO_5034435451" evidence="3">
    <location>
        <begin position="24"/>
        <end position="196"/>
    </location>
</feature>
<dbReference type="GO" id="GO:0031409">
    <property type="term" value="F:pigment binding"/>
    <property type="evidence" value="ECO:0007669"/>
    <property type="project" value="InterPro"/>
</dbReference>
<keyword evidence="3" id="KW-0732">Signal</keyword>
<dbReference type="InterPro" id="IPR022272">
    <property type="entry name" value="Lipocalin_CS"/>
</dbReference>
<dbReference type="GO" id="GO:0005737">
    <property type="term" value="C:cytoplasm"/>
    <property type="evidence" value="ECO:0007669"/>
    <property type="project" value="TreeGrafter"/>
</dbReference>
<dbReference type="RefSeq" id="XP_018027613.1">
    <property type="nucleotide sequence ID" value="XM_018172124.2"/>
</dbReference>
<dbReference type="Pfam" id="PF00061">
    <property type="entry name" value="Lipocalin"/>
    <property type="match status" value="1"/>
</dbReference>
<dbReference type="PROSITE" id="PS00213">
    <property type="entry name" value="LIPOCALIN"/>
    <property type="match status" value="1"/>
</dbReference>
<evidence type="ECO:0000256" key="4">
    <source>
        <dbReference type="RuleBase" id="RU003695"/>
    </source>
</evidence>
<keyword evidence="6" id="KW-1185">Reference proteome</keyword>
<dbReference type="PIRSF" id="PIRSF036893">
    <property type="entry name" value="Lipocalin_ApoD"/>
    <property type="match status" value="1"/>
</dbReference>
<dbReference type="Proteomes" id="UP000694843">
    <property type="component" value="Unplaced"/>
</dbReference>
<evidence type="ECO:0000256" key="1">
    <source>
        <dbReference type="ARBA" id="ARBA00006889"/>
    </source>
</evidence>
<dbReference type="KEGG" id="hazt:108682875"/>
<name>A0A8B7PN43_HYAAZ</name>
<dbReference type="GO" id="GO:0000302">
    <property type="term" value="P:response to reactive oxygen species"/>
    <property type="evidence" value="ECO:0007669"/>
    <property type="project" value="TreeGrafter"/>
</dbReference>
<dbReference type="PRINTS" id="PR01273">
    <property type="entry name" value="INVTBRTCOLOR"/>
</dbReference>